<evidence type="ECO:0000313" key="2">
    <source>
        <dbReference type="EMBL" id="QNG78839.1"/>
    </source>
</evidence>
<name>A0AAX1II83_STEMA</name>
<gene>
    <name evidence="2" type="ORF">GPNADHDJ_03059</name>
</gene>
<keyword evidence="1" id="KW-0472">Membrane</keyword>
<sequence>MAWIYCGCRLGPKQIPYTGRLFIPAHPMNLPLHFGLLGTLEAGAIALLVGLLVYLLWSQLCRLLRWSMGHAIGWSCVIAVIIAAGIDAWKLFYMGIVRLESPLYARIFLATIHDPNELGSRVVLEIAGALAGVALAWVLFSSRSSEKTVD</sequence>
<reference evidence="2 3" key="1">
    <citation type="submission" date="2020-08" db="EMBL/GenBank/DDBJ databases">
        <title>Phenotypic and transcriptomic analysis of seven clinical Stenotrophomonas maltophilia isolates identify a small set of shared and commonly regulated genes involved in biofilm lifestyle.</title>
        <authorList>
            <person name="Alio I."/>
            <person name="Gudzuhn M."/>
            <person name="Streit W."/>
        </authorList>
    </citation>
    <scope>NUCLEOTIDE SEQUENCE [LARGE SCALE GENOMIC DNA]</scope>
    <source>
        <strain evidence="2 3">UHH_SKK55</strain>
    </source>
</reference>
<feature type="transmembrane region" description="Helical" evidence="1">
    <location>
        <begin position="69"/>
        <end position="92"/>
    </location>
</feature>
<evidence type="ECO:0000313" key="3">
    <source>
        <dbReference type="Proteomes" id="UP000515598"/>
    </source>
</evidence>
<feature type="transmembrane region" description="Helical" evidence="1">
    <location>
        <begin position="34"/>
        <end position="57"/>
    </location>
</feature>
<feature type="transmembrane region" description="Helical" evidence="1">
    <location>
        <begin position="122"/>
        <end position="140"/>
    </location>
</feature>
<keyword evidence="1" id="KW-0812">Transmembrane</keyword>
<dbReference type="AlphaFoldDB" id="A0AAX1II83"/>
<protein>
    <recommendedName>
        <fullName evidence="4">Transmembrane protein</fullName>
    </recommendedName>
</protein>
<evidence type="ECO:0000256" key="1">
    <source>
        <dbReference type="SAM" id="Phobius"/>
    </source>
</evidence>
<accession>A0AAX1II83</accession>
<organism evidence="2 3">
    <name type="scientific">Stenotrophomonas maltophilia</name>
    <name type="common">Pseudomonas maltophilia</name>
    <name type="synonym">Xanthomonas maltophilia</name>
    <dbReference type="NCBI Taxonomy" id="40324"/>
    <lineage>
        <taxon>Bacteria</taxon>
        <taxon>Pseudomonadati</taxon>
        <taxon>Pseudomonadota</taxon>
        <taxon>Gammaproteobacteria</taxon>
        <taxon>Lysobacterales</taxon>
        <taxon>Lysobacteraceae</taxon>
        <taxon>Stenotrophomonas</taxon>
        <taxon>Stenotrophomonas maltophilia group</taxon>
    </lineage>
</organism>
<dbReference type="EMBL" id="CP060025">
    <property type="protein sequence ID" value="QNG78839.1"/>
    <property type="molecule type" value="Genomic_DNA"/>
</dbReference>
<dbReference type="Proteomes" id="UP000515598">
    <property type="component" value="Chromosome"/>
</dbReference>
<keyword evidence="1" id="KW-1133">Transmembrane helix</keyword>
<proteinExistence type="predicted"/>
<evidence type="ECO:0008006" key="4">
    <source>
        <dbReference type="Google" id="ProtNLM"/>
    </source>
</evidence>